<dbReference type="AlphaFoldDB" id="A0A455SJH6"/>
<feature type="transmembrane region" description="Helical" evidence="1">
    <location>
        <begin position="27"/>
        <end position="48"/>
    </location>
</feature>
<gene>
    <name evidence="2" type="ORF">KTC_18230</name>
</gene>
<proteinExistence type="predicted"/>
<keyword evidence="1" id="KW-1133">Transmembrane helix</keyword>
<keyword evidence="1" id="KW-0472">Membrane</keyword>
<sequence>MVLPNTFQYIIFLLGNKSYPKKETRGMFAASGFSFLAALNYISFTGLVSKMLAVSSISIELSR</sequence>
<protein>
    <submittedName>
        <fullName evidence="2">Uncharacterized protein</fullName>
    </submittedName>
</protein>
<organism evidence="2">
    <name type="scientific">Thermosporothrix sp. COM3</name>
    <dbReference type="NCBI Taxonomy" id="2490863"/>
    <lineage>
        <taxon>Bacteria</taxon>
        <taxon>Bacillati</taxon>
        <taxon>Chloroflexota</taxon>
        <taxon>Ktedonobacteria</taxon>
        <taxon>Ktedonobacterales</taxon>
        <taxon>Thermosporotrichaceae</taxon>
        <taxon>Thermosporothrix</taxon>
    </lineage>
</organism>
<reference evidence="2" key="1">
    <citation type="submission" date="2018-12" db="EMBL/GenBank/DDBJ databases">
        <title>Novel natural products biosynthetic potential of the class Ktedonobacteria.</title>
        <authorList>
            <person name="Zheng Y."/>
            <person name="Saitou A."/>
            <person name="Wang C.M."/>
            <person name="Toyoda A."/>
            <person name="Minakuchi Y."/>
            <person name="Sekiguchi Y."/>
            <person name="Ueda K."/>
            <person name="Takano H."/>
            <person name="Sakai Y."/>
            <person name="Yokota A."/>
            <person name="Yabe S."/>
        </authorList>
    </citation>
    <scope>NUCLEOTIDE SEQUENCE</scope>
    <source>
        <strain evidence="2">COM3</strain>
    </source>
</reference>
<accession>A0A455SJH6</accession>
<evidence type="ECO:0000313" key="2">
    <source>
        <dbReference type="EMBL" id="BBH87072.1"/>
    </source>
</evidence>
<keyword evidence="1" id="KW-0812">Transmembrane</keyword>
<dbReference type="EMBL" id="AP019376">
    <property type="protein sequence ID" value="BBH87072.1"/>
    <property type="molecule type" value="Genomic_DNA"/>
</dbReference>
<evidence type="ECO:0000256" key="1">
    <source>
        <dbReference type="SAM" id="Phobius"/>
    </source>
</evidence>
<name>A0A455SJH6_9CHLR</name>